<keyword evidence="3" id="KW-1185">Reference proteome</keyword>
<feature type="region of interest" description="Disordered" evidence="1">
    <location>
        <begin position="941"/>
        <end position="978"/>
    </location>
</feature>
<evidence type="ECO:0000256" key="1">
    <source>
        <dbReference type="SAM" id="MobiDB-lite"/>
    </source>
</evidence>
<reference evidence="2 3" key="1">
    <citation type="journal article" date="2016" name="Genome Announc.">
        <title>Genome Sequence of Madurella mycetomatis mm55, Isolated from a Human Mycetoma Case in Sudan.</title>
        <authorList>
            <person name="Smit S."/>
            <person name="Derks M.F."/>
            <person name="Bervoets S."/>
            <person name="Fahal A."/>
            <person name="van Leeuwen W."/>
            <person name="van Belkum A."/>
            <person name="van de Sande W.W."/>
        </authorList>
    </citation>
    <scope>NUCLEOTIDE SEQUENCE [LARGE SCALE GENOMIC DNA]</scope>
    <source>
        <strain evidence="3">mm55</strain>
    </source>
</reference>
<feature type="region of interest" description="Disordered" evidence="1">
    <location>
        <begin position="850"/>
        <end position="888"/>
    </location>
</feature>
<feature type="region of interest" description="Disordered" evidence="1">
    <location>
        <begin position="304"/>
        <end position="357"/>
    </location>
</feature>
<dbReference type="Proteomes" id="UP000078237">
    <property type="component" value="Unassembled WGS sequence"/>
</dbReference>
<evidence type="ECO:0000313" key="2">
    <source>
        <dbReference type="EMBL" id="KXX81609.1"/>
    </source>
</evidence>
<feature type="compositionally biased region" description="Low complexity" evidence="1">
    <location>
        <begin position="857"/>
        <end position="877"/>
    </location>
</feature>
<proteinExistence type="predicted"/>
<gene>
    <name evidence="2" type="ORF">MMYC01_202215</name>
</gene>
<feature type="compositionally biased region" description="Basic and acidic residues" evidence="1">
    <location>
        <begin position="942"/>
        <end position="956"/>
    </location>
</feature>
<feature type="compositionally biased region" description="Pro residues" evidence="1">
    <location>
        <begin position="313"/>
        <end position="325"/>
    </location>
</feature>
<name>A0A175WDM9_9PEZI</name>
<protein>
    <submittedName>
        <fullName evidence="2">Uncharacterized protein</fullName>
    </submittedName>
</protein>
<dbReference type="STRING" id="100816.A0A175WDM9"/>
<accession>A0A175WDM9</accession>
<feature type="region of interest" description="Disordered" evidence="1">
    <location>
        <begin position="1"/>
        <end position="48"/>
    </location>
</feature>
<sequence length="978" mass="106529">MDKKKHFASLMEDHSPDPSVAALRPLSPFRNGTRSGTGPGDGRSACATPSHSGLDLGLDLDQDQQPVLSCVTKETSQEDCARHRFIVWAAVKRNSSVHMPSQQRLECPLLRCTRRFQDHETMLRHLAGCRYLASGEYWCYEHNRVERFDDLKCKRCLGHPSKRRKILRMAKNFFHSLGHKSKRTPGIGIDDDETAPPPPYDSLNIPPLDGDATELLSNEILEIDSVEVPALDVTPAPGPSDAIDPQALLIPTAPDLPELDSTMPSNETMMQWPPVSGTSPPPFPFVQQEYGAVRAQAAKPTLQLTTNGLPGLRQPPRPVARPAPTIPRSKGLSPSSSVRSTASTDTNASTTSNGSSLVSPISNWSGAWSMGSGQDTGVTSPVEGMLTDELFSGAMNNACPELLHEFYSELPADLPLAKNACGMASDLLFGFEAAPRVNMAYASDFVVSGDTAKPIELGEPEVEEINACCSETKSLVSSAWDALQEHIVSSMVKLQDHRDNPLANQLSAMSIKTVATTGLRTLRALIGGHQPSCASDALCLVHLVYAFSLVLHEQGAPSRFSSLFLQSLTYAHSLQPIDRNYYRELVISIWQPPGLTQADISNHFAMSSRSFDSSPDPKGKSPDIFGLSLGQQSSDPLLVAARDFLDELEISVVLGQDSSSLDVQVQVSDLHIKHLKDINPSGAVNEALLSTVKYILEMLSREFCGAEDLNARLSELYQRLRSGTISGVRRLEIELLRAGKCCLPPTKFFGDFVPSVRRLCDQVYGQLDVGTSRRDVYHGLGISLIETLISEFDKSASKAADPLLNDFDALINDLANEAGAATTMAFTDLQPAGLQTFDLGLSGVQVPAAMLTQPGTSPSSQAPGQAAEQGQQPASSETPEQQQSAGQKVEADSCCEICGYRPKGDPQWFKGSMAKHKKLQHSTEPPKIYECPYPGCTSRYKNRPDNLRQHQIEKNHWVQGDESTPRRPSKRKKVATDE</sequence>
<dbReference type="VEuPathDB" id="FungiDB:MMYC01_202215"/>
<organism evidence="2 3">
    <name type="scientific">Madurella mycetomatis</name>
    <dbReference type="NCBI Taxonomy" id="100816"/>
    <lineage>
        <taxon>Eukaryota</taxon>
        <taxon>Fungi</taxon>
        <taxon>Dikarya</taxon>
        <taxon>Ascomycota</taxon>
        <taxon>Pezizomycotina</taxon>
        <taxon>Sordariomycetes</taxon>
        <taxon>Sordariomycetidae</taxon>
        <taxon>Sordariales</taxon>
        <taxon>Sordariales incertae sedis</taxon>
        <taxon>Madurella</taxon>
    </lineage>
</organism>
<dbReference type="AlphaFoldDB" id="A0A175WDM9"/>
<feature type="compositionally biased region" description="Basic residues" evidence="1">
    <location>
        <begin position="967"/>
        <end position="978"/>
    </location>
</feature>
<dbReference type="OrthoDB" id="5366163at2759"/>
<comment type="caution">
    <text evidence="2">The sequence shown here is derived from an EMBL/GenBank/DDBJ whole genome shotgun (WGS) entry which is preliminary data.</text>
</comment>
<feature type="region of interest" description="Disordered" evidence="1">
    <location>
        <begin position="178"/>
        <end position="198"/>
    </location>
</feature>
<dbReference type="EMBL" id="LCTW02000031">
    <property type="protein sequence ID" value="KXX81609.1"/>
    <property type="molecule type" value="Genomic_DNA"/>
</dbReference>
<evidence type="ECO:0000313" key="3">
    <source>
        <dbReference type="Proteomes" id="UP000078237"/>
    </source>
</evidence>
<feature type="compositionally biased region" description="Low complexity" evidence="1">
    <location>
        <begin position="326"/>
        <end position="356"/>
    </location>
</feature>